<evidence type="ECO:0000256" key="8">
    <source>
        <dbReference type="ARBA" id="ARBA00022801"/>
    </source>
</evidence>
<evidence type="ECO:0000256" key="1">
    <source>
        <dbReference type="ARBA" id="ARBA00010879"/>
    </source>
</evidence>
<evidence type="ECO:0000313" key="13">
    <source>
        <dbReference type="Proteomes" id="UP001066276"/>
    </source>
</evidence>
<dbReference type="Gene3D" id="3.30.70.270">
    <property type="match status" value="2"/>
</dbReference>
<comment type="similarity">
    <text evidence="1">Belongs to the beta type-B retroviral polymerase family. HERV class-II K(HML-2) pol subfamily.</text>
</comment>
<evidence type="ECO:0000313" key="12">
    <source>
        <dbReference type="EMBL" id="KAJ1177696.1"/>
    </source>
</evidence>
<evidence type="ECO:0000256" key="2">
    <source>
        <dbReference type="ARBA" id="ARBA00012180"/>
    </source>
</evidence>
<evidence type="ECO:0000259" key="11">
    <source>
        <dbReference type="PROSITE" id="PS50878"/>
    </source>
</evidence>
<feature type="domain" description="Reverse transcriptase" evidence="11">
    <location>
        <begin position="2"/>
        <end position="180"/>
    </location>
</feature>
<keyword evidence="4" id="KW-0808">Transferase</keyword>
<dbReference type="GO" id="GO:0008233">
    <property type="term" value="F:peptidase activity"/>
    <property type="evidence" value="ECO:0007669"/>
    <property type="project" value="UniProtKB-KW"/>
</dbReference>
<dbReference type="GO" id="GO:0003964">
    <property type="term" value="F:RNA-directed DNA polymerase activity"/>
    <property type="evidence" value="ECO:0007669"/>
    <property type="project" value="UniProtKB-KW"/>
</dbReference>
<dbReference type="InterPro" id="IPR043502">
    <property type="entry name" value="DNA/RNA_pol_sf"/>
</dbReference>
<dbReference type="Gene3D" id="3.10.10.10">
    <property type="entry name" value="HIV Type 1 Reverse Transcriptase, subunit A, domain 1"/>
    <property type="match status" value="1"/>
</dbReference>
<dbReference type="InterPro" id="IPR051320">
    <property type="entry name" value="Viral_Replic_Matur_Polypro"/>
</dbReference>
<keyword evidence="7" id="KW-0255">Endonuclease</keyword>
<dbReference type="FunFam" id="3.10.10.10:FF:000007">
    <property type="entry name" value="Retrovirus-related Pol polyprotein from transposon 17.6-like Protein"/>
    <property type="match status" value="1"/>
</dbReference>
<accession>A0AAV7TN36</accession>
<reference evidence="12" key="1">
    <citation type="journal article" date="2022" name="bioRxiv">
        <title>Sequencing and chromosome-scale assembly of the giantPleurodeles waltlgenome.</title>
        <authorList>
            <person name="Brown T."/>
            <person name="Elewa A."/>
            <person name="Iarovenko S."/>
            <person name="Subramanian E."/>
            <person name="Araus A.J."/>
            <person name="Petzold A."/>
            <person name="Susuki M."/>
            <person name="Suzuki K.-i.T."/>
            <person name="Hayashi T."/>
            <person name="Toyoda A."/>
            <person name="Oliveira C."/>
            <person name="Osipova E."/>
            <person name="Leigh N.D."/>
            <person name="Simon A."/>
            <person name="Yun M.H."/>
        </authorList>
    </citation>
    <scope>NUCLEOTIDE SEQUENCE</scope>
    <source>
        <strain evidence="12">20211129_DDA</strain>
        <tissue evidence="12">Liver</tissue>
    </source>
</reference>
<keyword evidence="8" id="KW-0378">Hydrolase</keyword>
<organism evidence="12 13">
    <name type="scientific">Pleurodeles waltl</name>
    <name type="common">Iberian ribbed newt</name>
    <dbReference type="NCBI Taxonomy" id="8319"/>
    <lineage>
        <taxon>Eukaryota</taxon>
        <taxon>Metazoa</taxon>
        <taxon>Chordata</taxon>
        <taxon>Craniata</taxon>
        <taxon>Vertebrata</taxon>
        <taxon>Euteleostomi</taxon>
        <taxon>Amphibia</taxon>
        <taxon>Batrachia</taxon>
        <taxon>Caudata</taxon>
        <taxon>Salamandroidea</taxon>
        <taxon>Salamandridae</taxon>
        <taxon>Pleurodelinae</taxon>
        <taxon>Pleurodeles</taxon>
    </lineage>
</organism>
<evidence type="ECO:0000256" key="7">
    <source>
        <dbReference type="ARBA" id="ARBA00022759"/>
    </source>
</evidence>
<comment type="caution">
    <text evidence="12">The sequence shown here is derived from an EMBL/GenBank/DDBJ whole genome shotgun (WGS) entry which is preliminary data.</text>
</comment>
<keyword evidence="3" id="KW-0645">Protease</keyword>
<dbReference type="InterPro" id="IPR000477">
    <property type="entry name" value="RT_dom"/>
</dbReference>
<evidence type="ECO:0000256" key="9">
    <source>
        <dbReference type="ARBA" id="ARBA00022918"/>
    </source>
</evidence>
<keyword evidence="6" id="KW-0540">Nuclease</keyword>
<proteinExistence type="inferred from homology"/>
<dbReference type="PANTHER" id="PTHR33064">
    <property type="entry name" value="POL PROTEIN"/>
    <property type="match status" value="1"/>
</dbReference>
<keyword evidence="13" id="KW-1185">Reference proteome</keyword>
<evidence type="ECO:0000256" key="5">
    <source>
        <dbReference type="ARBA" id="ARBA00022695"/>
    </source>
</evidence>
<dbReference type="EMBL" id="JANPWB010000006">
    <property type="protein sequence ID" value="KAJ1177696.1"/>
    <property type="molecule type" value="Genomic_DNA"/>
</dbReference>
<dbReference type="GO" id="GO:0006508">
    <property type="term" value="P:proteolysis"/>
    <property type="evidence" value="ECO:0007669"/>
    <property type="project" value="UniProtKB-KW"/>
</dbReference>
<evidence type="ECO:0000256" key="10">
    <source>
        <dbReference type="SAM" id="MobiDB-lite"/>
    </source>
</evidence>
<dbReference type="FunFam" id="3.30.70.270:FF:000020">
    <property type="entry name" value="Transposon Tf2-6 polyprotein-like Protein"/>
    <property type="match status" value="1"/>
</dbReference>
<evidence type="ECO:0000256" key="3">
    <source>
        <dbReference type="ARBA" id="ARBA00022670"/>
    </source>
</evidence>
<evidence type="ECO:0000256" key="4">
    <source>
        <dbReference type="ARBA" id="ARBA00022679"/>
    </source>
</evidence>
<keyword evidence="5" id="KW-0548">Nucleotidyltransferase</keyword>
<dbReference type="GO" id="GO:0004523">
    <property type="term" value="F:RNA-DNA hybrid ribonuclease activity"/>
    <property type="evidence" value="ECO:0007669"/>
    <property type="project" value="UniProtKB-EC"/>
</dbReference>
<dbReference type="InterPro" id="IPR043128">
    <property type="entry name" value="Rev_trsase/Diguanyl_cyclase"/>
</dbReference>
<name>A0AAV7TN36_PLEWA</name>
<sequence>MIELGVIEPSVSPWCSPVVLVPKPDGSIRFCIDFRKLNSISLFDTYPIPRVDDVLEKIGRAKYMSTLDLTKGYWQIPLFPEDKEKTAFSTQSGLYQFTVLPFGLHGAPATFQRLMDHLLKPFSKFAAAYLDDVVIFSNTWIEHLEHLSQVFDTLATAGLTANPKKCMLGKTDISYLGYIIGDGKLRPQMSKIEAISNAPNPKTKKDLRSFLGLVGYYRRFIPAYSTLAAPLTDLLAKSLPNILAPFSEIQRASLDTLRSILTTEPVLQCPDFSKPFHLYTDASNVGLGGVLAQPDQDGRDHPIVFISRKLLPRECHYPIIEKECLAIKFGIYQAPAKALRTIFHGFPSPPQSSTRIGLGRGGVMGRPGLLTRTEQQLTGRSTPRRQFRVFPFPGKRSRRHGGVSLLPGKRTRLSGPGRKRKRAA</sequence>
<dbReference type="EC" id="3.1.26.4" evidence="2"/>
<protein>
    <recommendedName>
        <fullName evidence="2">ribonuclease H</fullName>
        <ecNumber evidence="2">3.1.26.4</ecNumber>
    </recommendedName>
</protein>
<dbReference type="CDD" id="cd01647">
    <property type="entry name" value="RT_LTR"/>
    <property type="match status" value="1"/>
</dbReference>
<dbReference type="Proteomes" id="UP001066276">
    <property type="component" value="Chromosome 3_2"/>
</dbReference>
<evidence type="ECO:0000256" key="6">
    <source>
        <dbReference type="ARBA" id="ARBA00022722"/>
    </source>
</evidence>
<dbReference type="PROSITE" id="PS50878">
    <property type="entry name" value="RT_POL"/>
    <property type="match status" value="1"/>
</dbReference>
<dbReference type="Pfam" id="PF17919">
    <property type="entry name" value="RT_RNaseH_2"/>
    <property type="match status" value="1"/>
</dbReference>
<dbReference type="Pfam" id="PF00078">
    <property type="entry name" value="RVT_1"/>
    <property type="match status" value="1"/>
</dbReference>
<dbReference type="InterPro" id="IPR041577">
    <property type="entry name" value="RT_RNaseH_2"/>
</dbReference>
<feature type="compositionally biased region" description="Basic residues" evidence="10">
    <location>
        <begin position="409"/>
        <end position="424"/>
    </location>
</feature>
<feature type="region of interest" description="Disordered" evidence="10">
    <location>
        <begin position="392"/>
        <end position="424"/>
    </location>
</feature>
<dbReference type="AlphaFoldDB" id="A0AAV7TN36"/>
<dbReference type="SUPFAM" id="SSF56672">
    <property type="entry name" value="DNA/RNA polymerases"/>
    <property type="match status" value="1"/>
</dbReference>
<dbReference type="PANTHER" id="PTHR33064:SF29">
    <property type="entry name" value="PEPTIDASE A2 DOMAIN-CONTAINING PROTEIN-RELATED"/>
    <property type="match status" value="1"/>
</dbReference>
<keyword evidence="9" id="KW-0695">RNA-directed DNA polymerase</keyword>
<gene>
    <name evidence="12" type="ORF">NDU88_002948</name>
</gene>